<evidence type="ECO:0000313" key="1">
    <source>
        <dbReference type="EMBL" id="QEY75150.1"/>
    </source>
</evidence>
<gene>
    <name evidence="1" type="ORF">F1C79_27940</name>
</gene>
<proteinExistence type="predicted"/>
<dbReference type="EMBL" id="CP043626">
    <property type="protein sequence ID" value="QEY75150.1"/>
    <property type="molecule type" value="Genomic_DNA"/>
</dbReference>
<evidence type="ECO:0000313" key="2">
    <source>
        <dbReference type="Proteomes" id="UP000326659"/>
    </source>
</evidence>
<reference evidence="1 2" key="1">
    <citation type="submission" date="2019-09" db="EMBL/GenBank/DDBJ databases">
        <title>Prosopis cineraria nodule microbiome.</title>
        <authorList>
            <person name="Chaluvadi S.R."/>
            <person name="Ali R."/>
            <person name="Wang X."/>
        </authorList>
    </citation>
    <scope>NUCLEOTIDE SEQUENCE [LARGE SCALE GENOMIC DNA]</scope>
    <source>
        <strain evidence="1 2">BG1</strain>
    </source>
</reference>
<dbReference type="AlphaFoldDB" id="A0A9X7N4X0"/>
<organism evidence="1 2">
    <name type="scientific">Pseudomonas denitrificans</name>
    <dbReference type="NCBI Taxonomy" id="43306"/>
    <lineage>
        <taxon>Bacteria</taxon>
        <taxon>Pseudomonadati</taxon>
        <taxon>Pseudomonadota</taxon>
        <taxon>Gammaproteobacteria</taxon>
        <taxon>Pseudomonadales</taxon>
        <taxon>Pseudomonadaceae</taxon>
        <taxon>Halopseudomonas</taxon>
    </lineage>
</organism>
<protein>
    <submittedName>
        <fullName evidence="1">Uncharacterized protein</fullName>
    </submittedName>
</protein>
<dbReference type="OrthoDB" id="7010369at2"/>
<dbReference type="Proteomes" id="UP000326659">
    <property type="component" value="Chromosome"/>
</dbReference>
<accession>A0A9X7N4X0</accession>
<keyword evidence="2" id="KW-1185">Reference proteome</keyword>
<dbReference type="RefSeq" id="WP_151189216.1">
    <property type="nucleotide sequence ID" value="NZ_CP043626.1"/>
</dbReference>
<name>A0A9X7N4X0_PSEDE</name>
<sequence length="109" mass="11909">MTGDRFARALGRLHERVVERLNDGTAQYLAKDGRLVASNLTVIVDHNLMQNGPEGLMRSDAVAISWRKVFLDSVERGGVFVLCCGRRLLVEDIAADDGHVVTAACMEAP</sequence>
<dbReference type="KEGG" id="pden:F1C79_27940"/>